<organism evidence="1 2">
    <name type="scientific">Pedosphaera parvula (strain Ellin514)</name>
    <dbReference type="NCBI Taxonomy" id="320771"/>
    <lineage>
        <taxon>Bacteria</taxon>
        <taxon>Pseudomonadati</taxon>
        <taxon>Verrucomicrobiota</taxon>
        <taxon>Pedosphaerae</taxon>
        <taxon>Pedosphaerales</taxon>
        <taxon>Pedosphaeraceae</taxon>
        <taxon>Pedosphaera</taxon>
    </lineage>
</organism>
<reference evidence="1 2" key="1">
    <citation type="journal article" date="2011" name="J. Bacteriol.">
        <title>Genome sequence of 'Pedosphaera parvula' Ellin514, an aerobic Verrucomicrobial isolate from pasture soil.</title>
        <authorList>
            <person name="Kant R."/>
            <person name="van Passel M.W."/>
            <person name="Sangwan P."/>
            <person name="Palva A."/>
            <person name="Lucas S."/>
            <person name="Copeland A."/>
            <person name="Lapidus A."/>
            <person name="Glavina Del Rio T."/>
            <person name="Dalin E."/>
            <person name="Tice H."/>
            <person name="Bruce D."/>
            <person name="Goodwin L."/>
            <person name="Pitluck S."/>
            <person name="Chertkov O."/>
            <person name="Larimer F.W."/>
            <person name="Land M.L."/>
            <person name="Hauser L."/>
            <person name="Brettin T.S."/>
            <person name="Detter J.C."/>
            <person name="Han S."/>
            <person name="de Vos W.M."/>
            <person name="Janssen P.H."/>
            <person name="Smidt H."/>
        </authorList>
    </citation>
    <scope>NUCLEOTIDE SEQUENCE [LARGE SCALE GENOMIC DNA]</scope>
    <source>
        <strain evidence="1 2">Ellin514</strain>
    </source>
</reference>
<dbReference type="AlphaFoldDB" id="B9XA11"/>
<name>B9XA11_PEDPL</name>
<evidence type="ECO:0000313" key="1">
    <source>
        <dbReference type="EMBL" id="EEF63352.1"/>
    </source>
</evidence>
<accession>B9XA11</accession>
<gene>
    <name evidence="1" type="ORF">Cflav_PD5987</name>
</gene>
<dbReference type="STRING" id="320771.Cflav_PD5987"/>
<evidence type="ECO:0000313" key="2">
    <source>
        <dbReference type="Proteomes" id="UP000003688"/>
    </source>
</evidence>
<keyword evidence="2" id="KW-1185">Reference proteome</keyword>
<proteinExistence type="predicted"/>
<protein>
    <submittedName>
        <fullName evidence="1">Uncharacterized protein</fullName>
    </submittedName>
</protein>
<comment type="caution">
    <text evidence="1">The sequence shown here is derived from an EMBL/GenBank/DDBJ whole genome shotgun (WGS) entry which is preliminary data.</text>
</comment>
<sequence length="99" mass="11281">MFPYDGEPYGWMLTFDHFDNKPSSVAGPNAMSDEILARLKAGEGKEFRLLDDDNNLMAEGRYLGPDDETEFGPLDDYGLPNWGCTMIQYRNKEGMFETI</sequence>
<dbReference type="Proteomes" id="UP000003688">
    <property type="component" value="Unassembled WGS sequence"/>
</dbReference>
<dbReference type="EMBL" id="ABOX02000001">
    <property type="protein sequence ID" value="EEF63352.1"/>
    <property type="molecule type" value="Genomic_DNA"/>
</dbReference>